<dbReference type="PANTHER" id="PTHR35861">
    <property type="match status" value="1"/>
</dbReference>
<accession>A0A1C0AIV2</accession>
<organism evidence="3 4">
    <name type="scientific">Tessaracoccus lapidicaptus</name>
    <dbReference type="NCBI Taxonomy" id="1427523"/>
    <lineage>
        <taxon>Bacteria</taxon>
        <taxon>Bacillati</taxon>
        <taxon>Actinomycetota</taxon>
        <taxon>Actinomycetes</taxon>
        <taxon>Propionibacteriales</taxon>
        <taxon>Propionibacteriaceae</taxon>
        <taxon>Tessaracoccus</taxon>
    </lineage>
</organism>
<evidence type="ECO:0000256" key="1">
    <source>
        <dbReference type="ARBA" id="ARBA00008005"/>
    </source>
</evidence>
<dbReference type="PANTHER" id="PTHR35861:SF1">
    <property type="entry name" value="PHAGE TAIL SHEATH PROTEIN"/>
    <property type="match status" value="1"/>
</dbReference>
<evidence type="ECO:0000313" key="4">
    <source>
        <dbReference type="Proteomes" id="UP000093501"/>
    </source>
</evidence>
<dbReference type="Gene3D" id="3.40.50.11780">
    <property type="match status" value="1"/>
</dbReference>
<dbReference type="AlphaFoldDB" id="A0A1C0AIV2"/>
<gene>
    <name evidence="3" type="ORF">BCR15_08350</name>
</gene>
<keyword evidence="4" id="KW-1185">Reference proteome</keyword>
<dbReference type="InterPro" id="IPR052042">
    <property type="entry name" value="Tail_sheath_structural"/>
</dbReference>
<protein>
    <recommendedName>
        <fullName evidence="2">Tail sheath protein subtilisin-like domain-containing protein</fullName>
    </recommendedName>
</protein>
<proteinExistence type="inferred from homology"/>
<name>A0A1C0AIV2_9ACTN</name>
<evidence type="ECO:0000259" key="2">
    <source>
        <dbReference type="Pfam" id="PF04984"/>
    </source>
</evidence>
<sequence>MPYVEEIPAARSIRPLPASVTGFVGACDAGPVDTPVVVTSDGEYHAIFGPTLDPGRPLGHAVDLFFVNGGTRLTVVRAASPAPDHLVPGAGGGVHALADSGITVLAVPGLTADHHLQVSTALALCASWRAVLVLDLPPGPFNDGAGAAARQTGPHRERAAVYHPWLVTGGVAVPPSGVVAGVIARTDAERGFWKAPAGVSLHGLDGFTEALDDVANEALVQAGVNAMREFPGRGRLVWGARTLAGADSAEPARRYLPMRRLTDHVLGSLAAGLEFVVFEPNEAPLWLLVKQLVESFLNELWRAGAFPGDRPQDAYGARCGLGETMTHADLQDGRLVVEIYLATMRPAEFDVHRLTFQTQG</sequence>
<comment type="caution">
    <text evidence="3">The sequence shown here is derived from an EMBL/GenBank/DDBJ whole genome shotgun (WGS) entry which is preliminary data.</text>
</comment>
<dbReference type="RefSeq" id="WP_068752391.1">
    <property type="nucleotide sequence ID" value="NZ_MBQD01000024.1"/>
</dbReference>
<dbReference type="EMBL" id="MBQD01000024">
    <property type="protein sequence ID" value="OCL32043.1"/>
    <property type="molecule type" value="Genomic_DNA"/>
</dbReference>
<dbReference type="Proteomes" id="UP000093501">
    <property type="component" value="Unassembled WGS sequence"/>
</dbReference>
<reference evidence="4" key="1">
    <citation type="submission" date="2016-07" db="EMBL/GenBank/DDBJ databases">
        <authorList>
            <person name="Florea S."/>
            <person name="Webb J.S."/>
            <person name="Jaromczyk J."/>
            <person name="Schardl C.L."/>
        </authorList>
    </citation>
    <scope>NUCLEOTIDE SEQUENCE [LARGE SCALE GENOMIC DNA]</scope>
    <source>
        <strain evidence="4">IPBSL-7</strain>
    </source>
</reference>
<feature type="domain" description="Tail sheath protein subtilisin-like" evidence="2">
    <location>
        <begin position="96"/>
        <end position="243"/>
    </location>
</feature>
<comment type="similarity">
    <text evidence="1">Belongs to the myoviridae tail sheath protein family.</text>
</comment>
<dbReference type="InterPro" id="IPR035089">
    <property type="entry name" value="Phage_sheath_subtilisin"/>
</dbReference>
<dbReference type="Pfam" id="PF04984">
    <property type="entry name" value="Phage_sheath_1"/>
    <property type="match status" value="1"/>
</dbReference>
<evidence type="ECO:0000313" key="3">
    <source>
        <dbReference type="EMBL" id="OCL32043.1"/>
    </source>
</evidence>